<feature type="transmembrane region" description="Helical" evidence="25">
    <location>
        <begin position="34"/>
        <end position="52"/>
    </location>
</feature>
<evidence type="ECO:0000256" key="23">
    <source>
        <dbReference type="PIRSR" id="PIRSR000006-2"/>
    </source>
</evidence>
<feature type="binding site" description="covalent" evidence="23">
    <location>
        <position position="229"/>
    </location>
    <ligand>
        <name>heme c</name>
        <dbReference type="ChEBI" id="CHEBI:61717"/>
        <label>2</label>
    </ligand>
</feature>
<dbReference type="PRINTS" id="PR00605">
    <property type="entry name" value="CYTCHROMECIC"/>
</dbReference>
<proteinExistence type="inferred from homology"/>
<feature type="binding site" description="axial binding residue" evidence="22">
    <location>
        <position position="271"/>
    </location>
    <ligand>
        <name>heme c</name>
        <dbReference type="ChEBI" id="CHEBI:61717"/>
        <label>1</label>
    </ligand>
    <ligandPart>
        <name>Fe</name>
        <dbReference type="ChEBI" id="CHEBI:18248"/>
    </ligandPart>
</feature>
<keyword evidence="28" id="KW-1185">Reference proteome</keyword>
<evidence type="ECO:0000256" key="14">
    <source>
        <dbReference type="ARBA" id="ARBA00022982"/>
    </source>
</evidence>
<keyword evidence="10 25" id="KW-0812">Transmembrane</keyword>
<dbReference type="GO" id="GO:0016491">
    <property type="term" value="F:oxidoreductase activity"/>
    <property type="evidence" value="ECO:0007669"/>
    <property type="project" value="UniProtKB-KW"/>
</dbReference>
<keyword evidence="12" id="KW-0677">Repeat</keyword>
<dbReference type="InterPro" id="IPR050597">
    <property type="entry name" value="Cytochrome_c_Oxidase_Subunit"/>
</dbReference>
<keyword evidence="5 21" id="KW-0813">Transport</keyword>
<evidence type="ECO:0000256" key="17">
    <source>
        <dbReference type="ARBA" id="ARBA00023004"/>
    </source>
</evidence>
<comment type="cofactor">
    <cofactor evidence="21 23">
        <name>heme c</name>
        <dbReference type="ChEBI" id="CHEBI:61717"/>
    </cofactor>
    <text evidence="21 23">Binds 2 heme C groups per subunit.</text>
</comment>
<keyword evidence="14 21" id="KW-0249">Electron transport</keyword>
<dbReference type="Pfam" id="PF14715">
    <property type="entry name" value="FixP_N"/>
    <property type="match status" value="1"/>
</dbReference>
<dbReference type="SUPFAM" id="SSF46626">
    <property type="entry name" value="Cytochrome c"/>
    <property type="match status" value="2"/>
</dbReference>
<evidence type="ECO:0000256" key="8">
    <source>
        <dbReference type="ARBA" id="ARBA00022617"/>
    </source>
</evidence>
<keyword evidence="18 21" id="KW-0406">Ion transport</keyword>
<evidence type="ECO:0000256" key="7">
    <source>
        <dbReference type="ARBA" id="ARBA00022519"/>
    </source>
</evidence>
<dbReference type="Gene3D" id="6.10.280.130">
    <property type="match status" value="1"/>
</dbReference>
<reference evidence="27 28" key="1">
    <citation type="submission" date="2017-07" db="EMBL/GenBank/DDBJ databases">
        <title>Draft Genome Sequences of Select Purple Nonsulfur Bacteria.</title>
        <authorList>
            <person name="Lasarre B."/>
            <person name="Mckinlay J.B."/>
        </authorList>
    </citation>
    <scope>NUCLEOTIDE SEQUENCE [LARGE SCALE GENOMIC DNA]</scope>
    <source>
        <strain evidence="27 28">DSM 11290</strain>
    </source>
</reference>
<dbReference type="GO" id="GO:0020037">
    <property type="term" value="F:heme binding"/>
    <property type="evidence" value="ECO:0007669"/>
    <property type="project" value="InterPro"/>
</dbReference>
<keyword evidence="7 21" id="KW-0997">Cell inner membrane</keyword>
<dbReference type="PANTHER" id="PTHR33751:SF1">
    <property type="entry name" value="CBB3-TYPE CYTOCHROME C OXIDASE SUBUNIT FIXP"/>
    <property type="match status" value="1"/>
</dbReference>
<dbReference type="GO" id="GO:0005886">
    <property type="term" value="C:plasma membrane"/>
    <property type="evidence" value="ECO:0007669"/>
    <property type="project" value="UniProtKB-SubCell"/>
</dbReference>
<dbReference type="InterPro" id="IPR008168">
    <property type="entry name" value="Cyt_C_IC"/>
</dbReference>
<evidence type="ECO:0000256" key="19">
    <source>
        <dbReference type="ARBA" id="ARBA00023136"/>
    </source>
</evidence>
<evidence type="ECO:0000256" key="21">
    <source>
        <dbReference type="PIRNR" id="PIRNR000006"/>
    </source>
</evidence>
<dbReference type="PANTHER" id="PTHR33751">
    <property type="entry name" value="CBB3-TYPE CYTOCHROME C OXIDASE SUBUNIT FIXP"/>
    <property type="match status" value="1"/>
</dbReference>
<dbReference type="Gene3D" id="1.10.760.10">
    <property type="entry name" value="Cytochrome c-like domain"/>
    <property type="match status" value="2"/>
</dbReference>
<dbReference type="GO" id="GO:0005506">
    <property type="term" value="F:iron ion binding"/>
    <property type="evidence" value="ECO:0007669"/>
    <property type="project" value="InterPro"/>
</dbReference>
<evidence type="ECO:0000256" key="22">
    <source>
        <dbReference type="PIRSR" id="PIRSR000006-1"/>
    </source>
</evidence>
<feature type="binding site" description="covalent" evidence="23">
    <location>
        <position position="126"/>
    </location>
    <ligand>
        <name>heme c</name>
        <dbReference type="ChEBI" id="CHEBI:61717"/>
        <label>1</label>
    </ligand>
</feature>
<feature type="binding site" description="covalent" evidence="23">
    <location>
        <position position="123"/>
    </location>
    <ligand>
        <name>heme c</name>
        <dbReference type="ChEBI" id="CHEBI:61717"/>
        <label>1</label>
    </ligand>
</feature>
<protein>
    <recommendedName>
        <fullName evidence="21">Cbb3-type cytochrome c oxidase subunit</fullName>
    </recommendedName>
</protein>
<keyword evidence="13 21" id="KW-0375">Hydrogen ion transport</keyword>
<feature type="domain" description="Cytochrome c" evidence="26">
    <location>
        <begin position="110"/>
        <end position="205"/>
    </location>
</feature>
<evidence type="ECO:0000256" key="12">
    <source>
        <dbReference type="ARBA" id="ARBA00022737"/>
    </source>
</evidence>
<sequence length="297" mass="31347">MANDNKTIDEATGTETTGHEWDGLKELNTPLPRWWVMVFYACIVWAIGYTILMPAWPLVSGYTTGFLGASQRSQAIAAHNAAVESRSAAGGGLVDASLEEIQGNQQLLEFAMANGRAAFGDNCAACHGTGATGAKGYPNLNDDAWLWGGSLDAIHTTIQHGIRGEDDDTRESPVAYAIGMQAWGDDGLLNEQQIRNVSNYVVSLSGGETESGADLEAGKTVFAENCAACHGDEGKGSQDLGAPNLTDKIWLYGGDVDTVVETVTHGRKGVMPSWTGRLDPVTIKSLAVYVHSLGGGA</sequence>
<dbReference type="PIRSF" id="PIRSF000006">
    <property type="entry name" value="Cbb3-Cox_fixP"/>
    <property type="match status" value="1"/>
</dbReference>
<keyword evidence="17 21" id="KW-0408">Iron</keyword>
<evidence type="ECO:0000256" key="15">
    <source>
        <dbReference type="ARBA" id="ARBA00022989"/>
    </source>
</evidence>
<keyword evidence="9 21" id="KW-0679">Respiratory chain</keyword>
<dbReference type="InterPro" id="IPR032858">
    <property type="entry name" value="CcoP_N"/>
</dbReference>
<dbReference type="UniPathway" id="UPA00705"/>
<feature type="binding site" description="axial binding residue" evidence="22">
    <location>
        <position position="180"/>
    </location>
    <ligand>
        <name>heme c</name>
        <dbReference type="ChEBI" id="CHEBI:61717"/>
        <label>2</label>
    </ligand>
    <ligandPart>
        <name>Fe</name>
        <dbReference type="ChEBI" id="CHEBI:18248"/>
    </ligandPart>
</feature>
<organism evidence="27 28">
    <name type="scientific">Rhodobium orientis</name>
    <dbReference type="NCBI Taxonomy" id="34017"/>
    <lineage>
        <taxon>Bacteria</taxon>
        <taxon>Pseudomonadati</taxon>
        <taxon>Pseudomonadota</taxon>
        <taxon>Alphaproteobacteria</taxon>
        <taxon>Hyphomicrobiales</taxon>
        <taxon>Rhodobiaceae</taxon>
        <taxon>Rhodobium</taxon>
    </lineage>
</organism>
<comment type="caution">
    <text evidence="27">The sequence shown here is derived from an EMBL/GenBank/DDBJ whole genome shotgun (WGS) entry which is preliminary data.</text>
</comment>
<evidence type="ECO:0000256" key="25">
    <source>
        <dbReference type="SAM" id="Phobius"/>
    </source>
</evidence>
<keyword evidence="19 21" id="KW-0472">Membrane</keyword>
<gene>
    <name evidence="27" type="primary">ccoP</name>
    <name evidence="27" type="ORF">CH339_23190</name>
</gene>
<evidence type="ECO:0000256" key="3">
    <source>
        <dbReference type="ARBA" id="ARBA00006113"/>
    </source>
</evidence>
<name>A0A327JHP1_9HYPH</name>
<comment type="subunit">
    <text evidence="4">Component of the cbb3-type cytochrome c oxidase at least composed of FixN, FixO, FixQ and FixP.</text>
</comment>
<dbReference type="InterPro" id="IPR009056">
    <property type="entry name" value="Cyt_c-like_dom"/>
</dbReference>
<dbReference type="NCBIfam" id="TIGR00782">
    <property type="entry name" value="ccoP"/>
    <property type="match status" value="1"/>
</dbReference>
<feature type="binding site" description="axial binding residue" evidence="22">
    <location>
        <position position="127"/>
    </location>
    <ligand>
        <name>heme c</name>
        <dbReference type="ChEBI" id="CHEBI:61717"/>
        <label>1</label>
    </ligand>
    <ligandPart>
        <name>Fe</name>
        <dbReference type="ChEBI" id="CHEBI:18248"/>
    </ligandPart>
</feature>
<evidence type="ECO:0000259" key="26">
    <source>
        <dbReference type="PROSITE" id="PS51007"/>
    </source>
</evidence>
<dbReference type="InterPro" id="IPR036909">
    <property type="entry name" value="Cyt_c-like_dom_sf"/>
</dbReference>
<dbReference type="PROSITE" id="PS51007">
    <property type="entry name" value="CYTC"/>
    <property type="match status" value="2"/>
</dbReference>
<dbReference type="InterPro" id="IPR004678">
    <property type="entry name" value="Cyt_c_oxidase_cbb3_su3"/>
</dbReference>
<feature type="binding site" description="axial binding residue" evidence="22">
    <location>
        <position position="230"/>
    </location>
    <ligand>
        <name>heme c</name>
        <dbReference type="ChEBI" id="CHEBI:61717"/>
        <label>2</label>
    </ligand>
    <ligandPart>
        <name>Fe</name>
        <dbReference type="ChEBI" id="CHEBI:18248"/>
    </ligandPart>
</feature>
<keyword evidence="8 21" id="KW-0349">Heme</keyword>
<evidence type="ECO:0000256" key="10">
    <source>
        <dbReference type="ARBA" id="ARBA00022692"/>
    </source>
</evidence>
<evidence type="ECO:0000256" key="18">
    <source>
        <dbReference type="ARBA" id="ARBA00023065"/>
    </source>
</evidence>
<evidence type="ECO:0000256" key="20">
    <source>
        <dbReference type="ARBA" id="ARBA00025525"/>
    </source>
</evidence>
<feature type="domain" description="Cytochrome c" evidence="26">
    <location>
        <begin position="213"/>
        <end position="294"/>
    </location>
</feature>
<keyword evidence="15 25" id="KW-1133">Transmembrane helix</keyword>
<comment type="function">
    <text evidence="20">C-type cytochrome. Part of the cbb3-type cytochrome c oxidase complex. FixP subunit is required for transferring electrons from donor cytochrome c via its heme groups to FixO subunit. From there, electrons are shuttled to the catalytic binuclear center of FixN subunit where oxygen reduction takes place. The complex also functions as a proton pump.</text>
</comment>
<evidence type="ECO:0000256" key="9">
    <source>
        <dbReference type="ARBA" id="ARBA00022660"/>
    </source>
</evidence>
<evidence type="ECO:0000256" key="24">
    <source>
        <dbReference type="SAM" id="MobiDB-lite"/>
    </source>
</evidence>
<keyword evidence="11 21" id="KW-0479">Metal-binding</keyword>
<evidence type="ECO:0000256" key="4">
    <source>
        <dbReference type="ARBA" id="ARBA00011203"/>
    </source>
</evidence>
<dbReference type="GO" id="GO:0009055">
    <property type="term" value="F:electron transfer activity"/>
    <property type="evidence" value="ECO:0007669"/>
    <property type="project" value="InterPro"/>
</dbReference>
<evidence type="ECO:0000256" key="1">
    <source>
        <dbReference type="ARBA" id="ARBA00004533"/>
    </source>
</evidence>
<comment type="similarity">
    <text evidence="3 21">Belongs to the CcoP / FixP family.</text>
</comment>
<feature type="binding site" description="covalent" evidence="23">
    <location>
        <position position="226"/>
    </location>
    <ligand>
        <name>heme c</name>
        <dbReference type="ChEBI" id="CHEBI:61717"/>
        <label>2</label>
    </ligand>
</feature>
<comment type="pathway">
    <text evidence="2 21">Energy metabolism; oxidative phosphorylation.</text>
</comment>
<keyword evidence="16 21" id="KW-0560">Oxidoreductase</keyword>
<evidence type="ECO:0000256" key="2">
    <source>
        <dbReference type="ARBA" id="ARBA00004673"/>
    </source>
</evidence>
<dbReference type="Pfam" id="PF00034">
    <property type="entry name" value="Cytochrom_C"/>
    <property type="match status" value="1"/>
</dbReference>
<dbReference type="OrthoDB" id="9811281at2"/>
<keyword evidence="6 21" id="KW-1003">Cell membrane</keyword>
<evidence type="ECO:0000256" key="11">
    <source>
        <dbReference type="ARBA" id="ARBA00022723"/>
    </source>
</evidence>
<dbReference type="Proteomes" id="UP000249299">
    <property type="component" value="Unassembled WGS sequence"/>
</dbReference>
<dbReference type="RefSeq" id="WP_111436815.1">
    <property type="nucleotide sequence ID" value="NZ_JACIGG010000028.1"/>
</dbReference>
<evidence type="ECO:0000313" key="27">
    <source>
        <dbReference type="EMBL" id="RAI23215.1"/>
    </source>
</evidence>
<evidence type="ECO:0000256" key="6">
    <source>
        <dbReference type="ARBA" id="ARBA00022475"/>
    </source>
</evidence>
<dbReference type="AlphaFoldDB" id="A0A327JHP1"/>
<dbReference type="Pfam" id="PF13442">
    <property type="entry name" value="Cytochrome_CBB3"/>
    <property type="match status" value="1"/>
</dbReference>
<evidence type="ECO:0000256" key="13">
    <source>
        <dbReference type="ARBA" id="ARBA00022781"/>
    </source>
</evidence>
<evidence type="ECO:0000256" key="5">
    <source>
        <dbReference type="ARBA" id="ARBA00022448"/>
    </source>
</evidence>
<evidence type="ECO:0000313" key="28">
    <source>
        <dbReference type="Proteomes" id="UP000249299"/>
    </source>
</evidence>
<accession>A0A327JHP1</accession>
<dbReference type="InterPro" id="IPR038414">
    <property type="entry name" value="CcoP_N_sf"/>
</dbReference>
<dbReference type="GO" id="GO:0006119">
    <property type="term" value="P:oxidative phosphorylation"/>
    <property type="evidence" value="ECO:0007669"/>
    <property type="project" value="UniProtKB-UniPathway"/>
</dbReference>
<comment type="subcellular location">
    <subcellularLocation>
        <location evidence="1 21">Cell inner membrane</location>
    </subcellularLocation>
</comment>
<evidence type="ECO:0000256" key="16">
    <source>
        <dbReference type="ARBA" id="ARBA00023002"/>
    </source>
</evidence>
<feature type="region of interest" description="Disordered" evidence="24">
    <location>
        <begin position="1"/>
        <end position="20"/>
    </location>
</feature>
<dbReference type="GO" id="GO:1902600">
    <property type="term" value="P:proton transmembrane transport"/>
    <property type="evidence" value="ECO:0007669"/>
    <property type="project" value="UniProtKB-KW"/>
</dbReference>
<dbReference type="EMBL" id="NPEV01000097">
    <property type="protein sequence ID" value="RAI23215.1"/>
    <property type="molecule type" value="Genomic_DNA"/>
</dbReference>